<reference evidence="1 2" key="1">
    <citation type="submission" date="2015-04" db="EMBL/GenBank/DDBJ databases">
        <authorList>
            <person name="Syromyatnikov M.Y."/>
            <person name="Popov V.N."/>
        </authorList>
    </citation>
    <scope>NUCLEOTIDE SEQUENCE [LARGE SCALE GENOMIC DNA]</scope>
</reference>
<dbReference type="AlphaFoldDB" id="A0A1J1HLH9"/>
<evidence type="ECO:0000313" key="2">
    <source>
        <dbReference type="Proteomes" id="UP000183832"/>
    </source>
</evidence>
<name>A0A1J1HLH9_9DIPT</name>
<dbReference type="EMBL" id="CVRI01000010">
    <property type="protein sequence ID" value="CRK88920.1"/>
    <property type="molecule type" value="Genomic_DNA"/>
</dbReference>
<gene>
    <name evidence="1" type="ORF">CLUMA_CG002861</name>
</gene>
<evidence type="ECO:0000313" key="1">
    <source>
        <dbReference type="EMBL" id="CRK88920.1"/>
    </source>
</evidence>
<organism evidence="1 2">
    <name type="scientific">Clunio marinus</name>
    <dbReference type="NCBI Taxonomy" id="568069"/>
    <lineage>
        <taxon>Eukaryota</taxon>
        <taxon>Metazoa</taxon>
        <taxon>Ecdysozoa</taxon>
        <taxon>Arthropoda</taxon>
        <taxon>Hexapoda</taxon>
        <taxon>Insecta</taxon>
        <taxon>Pterygota</taxon>
        <taxon>Neoptera</taxon>
        <taxon>Endopterygota</taxon>
        <taxon>Diptera</taxon>
        <taxon>Nematocera</taxon>
        <taxon>Chironomoidea</taxon>
        <taxon>Chironomidae</taxon>
        <taxon>Clunio</taxon>
    </lineage>
</organism>
<keyword evidence="2" id="KW-1185">Reference proteome</keyword>
<sequence length="70" mass="8008">MSHNSLSLKLLVNQIAANVYITLREKRDKYAMQCLKLKPKPSTCFVDEQLLGFLMMNDYTSLVITKALDV</sequence>
<proteinExistence type="predicted"/>
<dbReference type="Proteomes" id="UP000183832">
    <property type="component" value="Unassembled WGS sequence"/>
</dbReference>
<accession>A0A1J1HLH9</accession>
<protein>
    <submittedName>
        <fullName evidence="1">CLUMA_CG002861, isoform A</fullName>
    </submittedName>
</protein>